<dbReference type="OrthoDB" id="2735536at2759"/>
<dbReference type="PANTHER" id="PTHR10366">
    <property type="entry name" value="NAD DEPENDENT EPIMERASE/DEHYDRATASE"/>
    <property type="match status" value="1"/>
</dbReference>
<evidence type="ECO:0000313" key="4">
    <source>
        <dbReference type="EMBL" id="KAG7192239.1"/>
    </source>
</evidence>
<dbReference type="EMBL" id="JAHMUF010000019">
    <property type="protein sequence ID" value="KAG7192239.1"/>
    <property type="molecule type" value="Genomic_DNA"/>
</dbReference>
<dbReference type="InterPro" id="IPR036291">
    <property type="entry name" value="NAD(P)-bd_dom_sf"/>
</dbReference>
<sequence length="329" mass="36180">MSSTVFVTGANGFIAQNLVSKLLEKGHKVIGQVRSGEKGTQLAKIVNNENFSYVVVPVIEAKNAFDKPLKDHPEVETFYHTASPVRFSDEDVENQTLIPAINGTKYVLQSIKDYAPQLKHFVYTSSAGALVDFNNLSIVNEESWSPITYEQAKGSGVGAYVGSKKFAEQEVWKFRDEYKPKFSVVTVLPSFVLGPNAYVADLKNLTSTGATFSKYINAKTREELEDMLQFPSGVDIRDVVNAHVFAAENELANGKRLVCHSGTYNADLVLTILNEKFPGKTNLKPSEQSSSQVPDVIDNKATKALLGEFISIEQSITDAIDQLVKNGVF</sequence>
<dbReference type="Pfam" id="PF01370">
    <property type="entry name" value="Epimerase"/>
    <property type="match status" value="1"/>
</dbReference>
<name>A0A9P8AHK2_9ASCO</name>
<dbReference type="InterPro" id="IPR050425">
    <property type="entry name" value="NAD(P)_dehydrat-like"/>
</dbReference>
<reference evidence="4" key="1">
    <citation type="submission" date="2021-03" db="EMBL/GenBank/DDBJ databases">
        <authorList>
            <person name="Palmer J.M."/>
        </authorList>
    </citation>
    <scope>NUCLEOTIDE SEQUENCE</scope>
    <source>
        <strain evidence="4">ARV_011</strain>
    </source>
</reference>
<proteinExistence type="inferred from homology"/>
<comment type="similarity">
    <text evidence="2">Belongs to the NAD(P)-dependent epimerase/dehydratase family. Dihydroflavonol-4-reductase subfamily.</text>
</comment>
<dbReference type="GO" id="GO:0016616">
    <property type="term" value="F:oxidoreductase activity, acting on the CH-OH group of donors, NAD or NADP as acceptor"/>
    <property type="evidence" value="ECO:0007669"/>
    <property type="project" value="TreeGrafter"/>
</dbReference>
<dbReference type="Gene3D" id="3.40.50.720">
    <property type="entry name" value="NAD(P)-binding Rossmann-like Domain"/>
    <property type="match status" value="1"/>
</dbReference>
<keyword evidence="1" id="KW-0560">Oxidoreductase</keyword>
<keyword evidence="5" id="KW-1185">Reference proteome</keyword>
<accession>A0A9P8AHK2</accession>
<evidence type="ECO:0000256" key="1">
    <source>
        <dbReference type="ARBA" id="ARBA00023002"/>
    </source>
</evidence>
<dbReference type="InterPro" id="IPR001509">
    <property type="entry name" value="Epimerase_deHydtase"/>
</dbReference>
<dbReference type="GeneID" id="66115331"/>
<dbReference type="PANTHER" id="PTHR10366:SF564">
    <property type="entry name" value="STEROL-4-ALPHA-CARBOXYLATE 3-DEHYDROGENASE, DECARBOXYLATING"/>
    <property type="match status" value="1"/>
</dbReference>
<evidence type="ECO:0000313" key="5">
    <source>
        <dbReference type="Proteomes" id="UP000790833"/>
    </source>
</evidence>
<feature type="domain" description="NAD-dependent epimerase/dehydratase" evidence="3">
    <location>
        <begin position="5"/>
        <end position="250"/>
    </location>
</feature>
<protein>
    <submittedName>
        <fullName evidence="4">Methylglyoxal reductase (NADPH-dependent) gre2</fullName>
    </submittedName>
</protein>
<dbReference type="SUPFAM" id="SSF51735">
    <property type="entry name" value="NAD(P)-binding Rossmann-fold domains"/>
    <property type="match status" value="1"/>
</dbReference>
<evidence type="ECO:0000256" key="2">
    <source>
        <dbReference type="ARBA" id="ARBA00023445"/>
    </source>
</evidence>
<evidence type="ECO:0000259" key="3">
    <source>
        <dbReference type="Pfam" id="PF01370"/>
    </source>
</evidence>
<comment type="caution">
    <text evidence="4">The sequence shown here is derived from an EMBL/GenBank/DDBJ whole genome shotgun (WGS) entry which is preliminary data.</text>
</comment>
<dbReference type="AlphaFoldDB" id="A0A9P8AHK2"/>
<gene>
    <name evidence="4" type="primary">GRE2_2</name>
    <name evidence="4" type="ORF">KQ657_001957</name>
</gene>
<dbReference type="Proteomes" id="UP000790833">
    <property type="component" value="Unassembled WGS sequence"/>
</dbReference>
<organism evidence="4 5">
    <name type="scientific">Scheffersomyces spartinae</name>
    <dbReference type="NCBI Taxonomy" id="45513"/>
    <lineage>
        <taxon>Eukaryota</taxon>
        <taxon>Fungi</taxon>
        <taxon>Dikarya</taxon>
        <taxon>Ascomycota</taxon>
        <taxon>Saccharomycotina</taxon>
        <taxon>Pichiomycetes</taxon>
        <taxon>Debaryomycetaceae</taxon>
        <taxon>Scheffersomyces</taxon>
    </lineage>
</organism>
<dbReference type="RefSeq" id="XP_043047789.1">
    <property type="nucleotide sequence ID" value="XM_043192734.1"/>
</dbReference>